<dbReference type="PANTHER" id="PTHR30081">
    <property type="entry name" value="PROTEIN-EXPORT MEMBRANE PROTEIN SEC"/>
    <property type="match status" value="1"/>
</dbReference>
<dbReference type="PANTHER" id="PTHR30081:SF1">
    <property type="entry name" value="PROTEIN TRANSLOCASE SUBUNIT SECD"/>
    <property type="match status" value="1"/>
</dbReference>
<comment type="function">
    <text evidence="9">Part of the Sec protein translocase complex. Interacts with the SecYEG preprotein conducting channel. SecDF uses the proton motive force (PMF) to complete protein translocation after the ATP-dependent function of SecA.</text>
</comment>
<feature type="compositionally biased region" description="Low complexity" evidence="10">
    <location>
        <begin position="611"/>
        <end position="632"/>
    </location>
</feature>
<evidence type="ECO:0000256" key="8">
    <source>
        <dbReference type="ARBA" id="ARBA00023136"/>
    </source>
</evidence>
<comment type="similarity">
    <text evidence="9">Belongs to the SecD/SecF family. SecD subfamily.</text>
</comment>
<feature type="transmembrane region" description="Helical" evidence="9">
    <location>
        <begin position="547"/>
        <end position="572"/>
    </location>
</feature>
<comment type="subunit">
    <text evidence="9">Forms a complex with SecF. Part of the essential Sec protein translocation apparatus which comprises SecA, SecYEG and auxiliary proteins SecDF. Other proteins may also be involved.</text>
</comment>
<dbReference type="Gene3D" id="3.30.1360.200">
    <property type="match status" value="1"/>
</dbReference>
<dbReference type="InterPro" id="IPR022813">
    <property type="entry name" value="SecD/SecF_arch_bac"/>
</dbReference>
<dbReference type="Pfam" id="PF22599">
    <property type="entry name" value="SecDF_P1_head"/>
    <property type="match status" value="1"/>
</dbReference>
<evidence type="ECO:0000256" key="6">
    <source>
        <dbReference type="ARBA" id="ARBA00022989"/>
    </source>
</evidence>
<feature type="domain" description="Protein translocase subunit SecDF P1" evidence="12">
    <location>
        <begin position="74"/>
        <end position="128"/>
    </location>
</feature>
<protein>
    <recommendedName>
        <fullName evidence="9">Protein translocase subunit SecD</fullName>
    </recommendedName>
</protein>
<proteinExistence type="inferred from homology"/>
<evidence type="ECO:0000259" key="13">
    <source>
        <dbReference type="Pfam" id="PF22599"/>
    </source>
</evidence>
<evidence type="ECO:0000256" key="3">
    <source>
        <dbReference type="ARBA" id="ARBA00022475"/>
    </source>
</evidence>
<evidence type="ECO:0000259" key="12">
    <source>
        <dbReference type="Pfam" id="PF21760"/>
    </source>
</evidence>
<name>U3GUP4_9CORY</name>
<dbReference type="InterPro" id="IPR005791">
    <property type="entry name" value="SecD"/>
</dbReference>
<dbReference type="Pfam" id="PF21760">
    <property type="entry name" value="SecD_1st"/>
    <property type="match status" value="1"/>
</dbReference>
<dbReference type="Proteomes" id="UP000016943">
    <property type="component" value="Chromosome"/>
</dbReference>
<dbReference type="GO" id="GO:0065002">
    <property type="term" value="P:intracellular protein transmembrane transport"/>
    <property type="evidence" value="ECO:0007669"/>
    <property type="project" value="UniProtKB-UniRule"/>
</dbReference>
<dbReference type="InterPro" id="IPR048631">
    <property type="entry name" value="SecD_1st"/>
</dbReference>
<dbReference type="HOGENOM" id="CLU_007894_4_2_11"/>
<dbReference type="InterPro" id="IPR054384">
    <property type="entry name" value="SecDF_P1_head"/>
</dbReference>
<dbReference type="Gene3D" id="1.20.1640.10">
    <property type="entry name" value="Multidrug efflux transporter AcrB transmembrane domain"/>
    <property type="match status" value="1"/>
</dbReference>
<dbReference type="EMBL" id="CP006365">
    <property type="protein sequence ID" value="AGU15215.1"/>
    <property type="molecule type" value="Genomic_DNA"/>
</dbReference>
<dbReference type="eggNOG" id="COG0342">
    <property type="taxonomic scope" value="Bacteria"/>
</dbReference>
<comment type="subcellular location">
    <subcellularLocation>
        <location evidence="1 9">Cell membrane</location>
        <topology evidence="1 9">Multi-pass membrane protein</topology>
    </subcellularLocation>
</comment>
<sequence>MALNDRQAGRLASGSAAWPKRAIALFVLLLAVVYSLVFFTGNKQAMPKLGIDLQGGTRVTLVPQGEQPTQDQLAQARAILEKRVNGMGVSGASVVTDGNTLVITVPGEDTSQARTLGETSQLVFRPVSEGAGVDYQSLPSTVEQMATRWVHAGVISKDAAQERVNAIYDELNSALANAAAQAGGEAPAQPEKSNITLNAEEPAKPENSIEAAELRSKQLEVLKADRQSEDPTTLAAASALMVCNDDPDPLAGADSPALPLVACDPTSGHNLVLEASPLLKGQQGVDGQRLTGSQIDTGSPITGGFNPQSGQNEITFRFKSSDGNEGAATWAQLTSENIGKQVAITLDSKVISAPVMRSAIPIGSATSIDGSFTTEEAIALANNLRYGALPLSFAGENGEVGGTATTVPATLGLASLKASLIAGIVGLILVSLFALAYYRLFGTLAIASLFASGAFIYGALVLLGRWLGYSLDLAGVAGLIIGIGTTADSFVVFYERIKDEVRDGRTFRSAVPRAWNRAKHTIMSGTFASLIAAVVLYVVAVGDVKGFAFTLGLTTIFDLVITFLVTAPLLVLASRRAWFARPAVNGLGRVMKVAQKRRSLGESLPGDAAVSSTSPATDDPSTSGTAGTTGAK</sequence>
<dbReference type="STRING" id="1348662.CARG_05390"/>
<keyword evidence="6 9" id="KW-1133">Transmembrane helix</keyword>
<dbReference type="AlphaFoldDB" id="U3GUP4"/>
<keyword evidence="7 9" id="KW-0811">Translocation</keyword>
<organism evidence="14 15">
    <name type="scientific">Corynebacterium argentoratense DSM 44202</name>
    <dbReference type="NCBI Taxonomy" id="1348662"/>
    <lineage>
        <taxon>Bacteria</taxon>
        <taxon>Bacillati</taxon>
        <taxon>Actinomycetota</taxon>
        <taxon>Actinomycetes</taxon>
        <taxon>Mycobacteriales</taxon>
        <taxon>Corynebacteriaceae</taxon>
        <taxon>Corynebacterium</taxon>
    </lineage>
</organism>
<feature type="transmembrane region" description="Helical" evidence="9">
    <location>
        <begin position="418"/>
        <end position="438"/>
    </location>
</feature>
<keyword evidence="4 9" id="KW-0812">Transmembrane</keyword>
<evidence type="ECO:0000256" key="1">
    <source>
        <dbReference type="ARBA" id="ARBA00004651"/>
    </source>
</evidence>
<keyword evidence="3 9" id="KW-1003">Cell membrane</keyword>
<feature type="region of interest" description="Disordered" evidence="10">
    <location>
        <begin position="598"/>
        <end position="632"/>
    </location>
</feature>
<dbReference type="InterPro" id="IPR055344">
    <property type="entry name" value="SecD_SecF_C_bact"/>
</dbReference>
<dbReference type="SUPFAM" id="SSF82866">
    <property type="entry name" value="Multidrug efflux transporter AcrB transmembrane domain"/>
    <property type="match status" value="1"/>
</dbReference>
<evidence type="ECO:0000256" key="5">
    <source>
        <dbReference type="ARBA" id="ARBA00022927"/>
    </source>
</evidence>
<evidence type="ECO:0000313" key="15">
    <source>
        <dbReference type="Proteomes" id="UP000016943"/>
    </source>
</evidence>
<keyword evidence="8 9" id="KW-0472">Membrane</keyword>
<dbReference type="GO" id="GO:0006605">
    <property type="term" value="P:protein targeting"/>
    <property type="evidence" value="ECO:0007669"/>
    <property type="project" value="UniProtKB-UniRule"/>
</dbReference>
<dbReference type="Gene3D" id="3.30.70.3220">
    <property type="match status" value="1"/>
</dbReference>
<dbReference type="PATRIC" id="fig|1348662.3.peg.1059"/>
<dbReference type="KEGG" id="caz:CARG_05390"/>
<dbReference type="NCBIfam" id="TIGR01129">
    <property type="entry name" value="secD"/>
    <property type="match status" value="1"/>
</dbReference>
<evidence type="ECO:0000256" key="4">
    <source>
        <dbReference type="ARBA" id="ARBA00022692"/>
    </source>
</evidence>
<feature type="transmembrane region" description="Helical" evidence="9">
    <location>
        <begin position="445"/>
        <end position="467"/>
    </location>
</feature>
<evidence type="ECO:0000256" key="10">
    <source>
        <dbReference type="SAM" id="MobiDB-lite"/>
    </source>
</evidence>
<dbReference type="NCBIfam" id="TIGR00916">
    <property type="entry name" value="2A0604s01"/>
    <property type="match status" value="1"/>
</dbReference>
<feature type="transmembrane region" description="Helical" evidence="9">
    <location>
        <begin position="522"/>
        <end position="541"/>
    </location>
</feature>
<dbReference type="GO" id="GO:0043952">
    <property type="term" value="P:protein transport by the Sec complex"/>
    <property type="evidence" value="ECO:0007669"/>
    <property type="project" value="UniProtKB-UniRule"/>
</dbReference>
<dbReference type="HAMAP" id="MF_01463_B">
    <property type="entry name" value="SecD_B"/>
    <property type="match status" value="1"/>
</dbReference>
<reference evidence="14 15" key="1">
    <citation type="journal article" date="2013" name="Genome Announc.">
        <title>Whole-Genome Sequence of the Clinical Strain Corynebacterium argentoratense DSM 44202, Isolated from a Human Throat Specimen.</title>
        <authorList>
            <person name="Bomholt C."/>
            <person name="Glaub A."/>
            <person name="Gravermann K."/>
            <person name="Albersmeier A."/>
            <person name="Brinkrolf K."/>
            <person name="Ruckert C."/>
            <person name="Tauch A."/>
        </authorList>
    </citation>
    <scope>NUCLEOTIDE SEQUENCE [LARGE SCALE GENOMIC DNA]</scope>
    <source>
        <strain evidence="14">DSM 44202</strain>
    </source>
</reference>
<evidence type="ECO:0000259" key="11">
    <source>
        <dbReference type="Pfam" id="PF02355"/>
    </source>
</evidence>
<accession>U3GUP4</accession>
<dbReference type="GO" id="GO:0005886">
    <property type="term" value="C:plasma membrane"/>
    <property type="evidence" value="ECO:0007669"/>
    <property type="project" value="UniProtKB-SubCell"/>
</dbReference>
<dbReference type="Pfam" id="PF02355">
    <property type="entry name" value="SecD_SecF_C"/>
    <property type="match status" value="1"/>
</dbReference>
<feature type="transmembrane region" description="Helical" evidence="9">
    <location>
        <begin position="473"/>
        <end position="494"/>
    </location>
</feature>
<feature type="transmembrane region" description="Helical" evidence="9">
    <location>
        <begin position="21"/>
        <end position="39"/>
    </location>
</feature>
<evidence type="ECO:0000256" key="9">
    <source>
        <dbReference type="HAMAP-Rule" id="MF_01463"/>
    </source>
</evidence>
<feature type="domain" description="SecDF P1 head subdomain" evidence="13">
    <location>
        <begin position="290"/>
        <end position="390"/>
    </location>
</feature>
<keyword evidence="15" id="KW-1185">Reference proteome</keyword>
<keyword evidence="5 9" id="KW-0653">Protein transport</keyword>
<dbReference type="InterPro" id="IPR048634">
    <property type="entry name" value="SecD_SecF_C"/>
</dbReference>
<evidence type="ECO:0000256" key="7">
    <source>
        <dbReference type="ARBA" id="ARBA00023010"/>
    </source>
</evidence>
<evidence type="ECO:0000256" key="2">
    <source>
        <dbReference type="ARBA" id="ARBA00022448"/>
    </source>
</evidence>
<gene>
    <name evidence="9" type="primary">secD</name>
    <name evidence="14" type="ORF">CARG_05390</name>
</gene>
<dbReference type="GO" id="GO:0015450">
    <property type="term" value="F:protein-transporting ATPase activity"/>
    <property type="evidence" value="ECO:0007669"/>
    <property type="project" value="InterPro"/>
</dbReference>
<feature type="domain" description="Protein export membrane protein SecD/SecF C-terminal" evidence="11">
    <location>
        <begin position="405"/>
        <end position="573"/>
    </location>
</feature>
<keyword evidence="2 9" id="KW-0813">Transport</keyword>
<evidence type="ECO:0000313" key="14">
    <source>
        <dbReference type="EMBL" id="AGU15215.1"/>
    </source>
</evidence>